<dbReference type="GO" id="GO:0003700">
    <property type="term" value="F:DNA-binding transcription factor activity"/>
    <property type="evidence" value="ECO:0007669"/>
    <property type="project" value="InterPro"/>
</dbReference>
<dbReference type="Pfam" id="PF00010">
    <property type="entry name" value="HLH"/>
    <property type="match status" value="1"/>
</dbReference>
<evidence type="ECO:0000259" key="5">
    <source>
        <dbReference type="PROSITE" id="PS50888"/>
    </source>
</evidence>
<dbReference type="AlphaFoldDB" id="A0AAQ3TI25"/>
<keyword evidence="3" id="KW-0804">Transcription</keyword>
<dbReference type="Gene3D" id="4.10.280.10">
    <property type="entry name" value="Helix-loop-helix DNA-binding domain"/>
    <property type="match status" value="1"/>
</dbReference>
<dbReference type="PANTHER" id="PTHR46412">
    <property type="entry name" value="BES1-INTERACTING MYC-LIKE PROTEIN"/>
    <property type="match status" value="1"/>
</dbReference>
<gene>
    <name evidence="6" type="ORF">U9M48_022118</name>
</gene>
<feature type="compositionally biased region" description="Low complexity" evidence="4">
    <location>
        <begin position="104"/>
        <end position="115"/>
    </location>
</feature>
<evidence type="ECO:0000256" key="4">
    <source>
        <dbReference type="SAM" id="MobiDB-lite"/>
    </source>
</evidence>
<dbReference type="InterPro" id="IPR036638">
    <property type="entry name" value="HLH_DNA-bd_sf"/>
</dbReference>
<reference evidence="6 7" key="1">
    <citation type="submission" date="2024-02" db="EMBL/GenBank/DDBJ databases">
        <title>High-quality chromosome-scale genome assembly of Pensacola bahiagrass (Paspalum notatum Flugge var. saurae).</title>
        <authorList>
            <person name="Vega J.M."/>
            <person name="Podio M."/>
            <person name="Orjuela J."/>
            <person name="Siena L.A."/>
            <person name="Pessino S.C."/>
            <person name="Combes M.C."/>
            <person name="Mariac C."/>
            <person name="Albertini E."/>
            <person name="Pupilli F."/>
            <person name="Ortiz J.P.A."/>
            <person name="Leblanc O."/>
        </authorList>
    </citation>
    <scope>NUCLEOTIDE SEQUENCE [LARGE SCALE GENOMIC DNA]</scope>
    <source>
        <strain evidence="6">R1</strain>
        <tissue evidence="6">Leaf</tissue>
    </source>
</reference>
<feature type="compositionally biased region" description="Basic and acidic residues" evidence="4">
    <location>
        <begin position="351"/>
        <end position="362"/>
    </location>
</feature>
<dbReference type="PANTHER" id="PTHR46412:SF4">
    <property type="entry name" value="OS02G0726700 PROTEIN"/>
    <property type="match status" value="1"/>
</dbReference>
<dbReference type="EMBL" id="CP144749">
    <property type="protein sequence ID" value="WVZ73860.1"/>
    <property type="molecule type" value="Genomic_DNA"/>
</dbReference>
<keyword evidence="2" id="KW-0805">Transcription regulation</keyword>
<feature type="compositionally biased region" description="Polar residues" evidence="4">
    <location>
        <begin position="216"/>
        <end position="246"/>
    </location>
</feature>
<feature type="region of interest" description="Disordered" evidence="4">
    <location>
        <begin position="321"/>
        <end position="372"/>
    </location>
</feature>
<feature type="domain" description="BHLH" evidence="5">
    <location>
        <begin position="125"/>
        <end position="175"/>
    </location>
</feature>
<feature type="compositionally biased region" description="Polar residues" evidence="4">
    <location>
        <begin position="321"/>
        <end position="334"/>
    </location>
</feature>
<evidence type="ECO:0000256" key="3">
    <source>
        <dbReference type="ARBA" id="ARBA00023163"/>
    </source>
</evidence>
<feature type="region of interest" description="Disordered" evidence="4">
    <location>
        <begin position="216"/>
        <end position="301"/>
    </location>
</feature>
<feature type="compositionally biased region" description="Polar residues" evidence="4">
    <location>
        <begin position="256"/>
        <end position="289"/>
    </location>
</feature>
<evidence type="ECO:0000313" key="6">
    <source>
        <dbReference type="EMBL" id="WVZ73860.1"/>
    </source>
</evidence>
<keyword evidence="7" id="KW-1185">Reference proteome</keyword>
<accession>A0AAQ3TI25</accession>
<dbReference type="InterPro" id="IPR044295">
    <property type="entry name" value="BIM1/2/3"/>
</dbReference>
<dbReference type="InterPro" id="IPR011598">
    <property type="entry name" value="bHLH_dom"/>
</dbReference>
<dbReference type="GO" id="GO:0046983">
    <property type="term" value="F:protein dimerization activity"/>
    <property type="evidence" value="ECO:0007669"/>
    <property type="project" value="InterPro"/>
</dbReference>
<dbReference type="SUPFAM" id="SSF47459">
    <property type="entry name" value="HLH, helix-loop-helix DNA-binding domain"/>
    <property type="match status" value="1"/>
</dbReference>
<organism evidence="6 7">
    <name type="scientific">Paspalum notatum var. saurae</name>
    <dbReference type="NCBI Taxonomy" id="547442"/>
    <lineage>
        <taxon>Eukaryota</taxon>
        <taxon>Viridiplantae</taxon>
        <taxon>Streptophyta</taxon>
        <taxon>Embryophyta</taxon>
        <taxon>Tracheophyta</taxon>
        <taxon>Spermatophyta</taxon>
        <taxon>Magnoliopsida</taxon>
        <taxon>Liliopsida</taxon>
        <taxon>Poales</taxon>
        <taxon>Poaceae</taxon>
        <taxon>PACMAD clade</taxon>
        <taxon>Panicoideae</taxon>
        <taxon>Andropogonodae</taxon>
        <taxon>Paspaleae</taxon>
        <taxon>Paspalinae</taxon>
        <taxon>Paspalum</taxon>
    </lineage>
</organism>
<comment type="similarity">
    <text evidence="1">Belongs to the bHLH protein family.</text>
</comment>
<sequence>MQLFQGEKPAHDFLSLHTGGASSSPVQHSAQGYELGVHNSLKPLKLGKRRGGGGGAIGMAPSASGLEADSEEHVLPGGVGTFSIRQAPSRGDAASHGVVVRSRGAAESGAGAHSGPPTMWQDSGVDQRSREMYLSRNLSMFFFRLEILRELLPHGDQKRDKASFLLEVIEYIRFLQEKVQKYESAHPQKNYEDSSMPWAKVYYRSCWKSTENISQVQGGGLSTPTQDMNDKQTAPSALFSTQSARETSSDEISPKKATSTPENWANNSIPSKQSQWLSMSTSDSGNISPRKNKKQTLQEDTQSLSNAYSQGLLNRLTQALKSSGVDPSQASISVEINMDRRATEPSNAHGNTKDNVCEDTIHVTKKHRGDRS</sequence>
<dbReference type="GO" id="GO:0006351">
    <property type="term" value="P:DNA-templated transcription"/>
    <property type="evidence" value="ECO:0007669"/>
    <property type="project" value="InterPro"/>
</dbReference>
<protein>
    <recommendedName>
        <fullName evidence="5">BHLH domain-containing protein</fullName>
    </recommendedName>
</protein>
<dbReference type="PROSITE" id="PS50888">
    <property type="entry name" value="BHLH"/>
    <property type="match status" value="1"/>
</dbReference>
<feature type="region of interest" description="Disordered" evidence="4">
    <location>
        <begin position="104"/>
        <end position="124"/>
    </location>
</feature>
<evidence type="ECO:0000256" key="2">
    <source>
        <dbReference type="ARBA" id="ARBA00023015"/>
    </source>
</evidence>
<dbReference type="Proteomes" id="UP001341281">
    <property type="component" value="Chromosome 05"/>
</dbReference>
<feature type="compositionally biased region" description="Basic residues" evidence="4">
    <location>
        <begin position="363"/>
        <end position="372"/>
    </location>
</feature>
<name>A0AAQ3TI25_PASNO</name>
<evidence type="ECO:0000256" key="1">
    <source>
        <dbReference type="ARBA" id="ARBA00005510"/>
    </source>
</evidence>
<proteinExistence type="inferred from homology"/>
<evidence type="ECO:0000313" key="7">
    <source>
        <dbReference type="Proteomes" id="UP001341281"/>
    </source>
</evidence>